<feature type="transmembrane region" description="Helical" evidence="1">
    <location>
        <begin position="494"/>
        <end position="515"/>
    </location>
</feature>
<dbReference type="AlphaFoldDB" id="A0A517R9Z2"/>
<feature type="transmembrane region" description="Helical" evidence="1">
    <location>
        <begin position="350"/>
        <end position="372"/>
    </location>
</feature>
<keyword evidence="2" id="KW-0830">Ubiquinone</keyword>
<feature type="transmembrane region" description="Helical" evidence="1">
    <location>
        <begin position="186"/>
        <end position="210"/>
    </location>
</feature>
<dbReference type="OrthoDB" id="9811718at2"/>
<feature type="transmembrane region" description="Helical" evidence="1">
    <location>
        <begin position="317"/>
        <end position="343"/>
    </location>
</feature>
<feature type="transmembrane region" description="Helical" evidence="1">
    <location>
        <begin position="104"/>
        <end position="121"/>
    </location>
</feature>
<dbReference type="Proteomes" id="UP000317171">
    <property type="component" value="Chromosome"/>
</dbReference>
<feature type="transmembrane region" description="Helical" evidence="1">
    <location>
        <begin position="156"/>
        <end position="174"/>
    </location>
</feature>
<evidence type="ECO:0000313" key="2">
    <source>
        <dbReference type="EMBL" id="QDT40678.1"/>
    </source>
</evidence>
<accession>A0A517R9Z2</accession>
<feature type="transmembrane region" description="Helical" evidence="1">
    <location>
        <begin position="384"/>
        <end position="403"/>
    </location>
</feature>
<keyword evidence="1" id="KW-1133">Transmembrane helix</keyword>
<feature type="transmembrane region" description="Helical" evidence="1">
    <location>
        <begin position="252"/>
        <end position="272"/>
    </location>
</feature>
<feature type="transmembrane region" description="Helical" evidence="1">
    <location>
        <begin position="42"/>
        <end position="62"/>
    </location>
</feature>
<proteinExistence type="predicted"/>
<feature type="transmembrane region" description="Helical" evidence="1">
    <location>
        <begin position="6"/>
        <end position="30"/>
    </location>
</feature>
<keyword evidence="1" id="KW-0812">Transmembrane</keyword>
<feature type="transmembrane region" description="Helical" evidence="1">
    <location>
        <begin position="447"/>
        <end position="466"/>
    </location>
</feature>
<organism evidence="2 3">
    <name type="scientific">Gimesia alba</name>
    <dbReference type="NCBI Taxonomy" id="2527973"/>
    <lineage>
        <taxon>Bacteria</taxon>
        <taxon>Pseudomonadati</taxon>
        <taxon>Planctomycetota</taxon>
        <taxon>Planctomycetia</taxon>
        <taxon>Planctomycetales</taxon>
        <taxon>Planctomycetaceae</taxon>
        <taxon>Gimesia</taxon>
    </lineage>
</organism>
<reference evidence="2 3" key="1">
    <citation type="submission" date="2019-02" db="EMBL/GenBank/DDBJ databases">
        <title>Deep-cultivation of Planctomycetes and their phenomic and genomic characterization uncovers novel biology.</title>
        <authorList>
            <person name="Wiegand S."/>
            <person name="Jogler M."/>
            <person name="Boedeker C."/>
            <person name="Pinto D."/>
            <person name="Vollmers J."/>
            <person name="Rivas-Marin E."/>
            <person name="Kohn T."/>
            <person name="Peeters S.H."/>
            <person name="Heuer A."/>
            <person name="Rast P."/>
            <person name="Oberbeckmann S."/>
            <person name="Bunk B."/>
            <person name="Jeske O."/>
            <person name="Meyerdierks A."/>
            <person name="Storesund J.E."/>
            <person name="Kallscheuer N."/>
            <person name="Luecker S."/>
            <person name="Lage O.M."/>
            <person name="Pohl T."/>
            <person name="Merkel B.J."/>
            <person name="Hornburger P."/>
            <person name="Mueller R.-W."/>
            <person name="Bruemmer F."/>
            <person name="Labrenz M."/>
            <person name="Spormann A.M."/>
            <person name="Op den Camp H."/>
            <person name="Overmann J."/>
            <person name="Amann R."/>
            <person name="Jetten M.S.M."/>
            <person name="Mascher T."/>
            <person name="Medema M.H."/>
            <person name="Devos D.P."/>
            <person name="Kaster A.-K."/>
            <person name="Ovreas L."/>
            <person name="Rohde M."/>
            <person name="Galperin M.Y."/>
            <person name="Jogler C."/>
        </authorList>
    </citation>
    <scope>NUCLEOTIDE SEQUENCE [LARGE SCALE GENOMIC DNA]</scope>
    <source>
        <strain evidence="2 3">Pan241w</strain>
    </source>
</reference>
<gene>
    <name evidence="2" type="ORF">Pan241w_07360</name>
</gene>
<protein>
    <submittedName>
        <fullName evidence="2">NADH:ubiquinone oxidoreductase subunit M</fullName>
    </submittedName>
</protein>
<keyword evidence="3" id="KW-1185">Reference proteome</keyword>
<sequence length="541" mass="59220">MNSFLNAIIPLSPVLLVVMPVIGACFGWGASRLGLEFTRWTAFSNSLVSCLILAAVMFSPFLQDDEDNRPTRAISVTLKLPAAETATAEERNERVIKWALDATAVWFLLLPTCLWPVLTLLIHRMTDVSQQHYFLLMLLQALLAGLFVSFDLLSFLTFLMLTTFCLLCLIRLASGSRSRSVFESTMYLQFLGDGLIMGGLILAATGHTWMQGVLLEGPQPLTLQFESILQGTVSDVSLYPVAQAYWSTVSPWIFLMLLSGFVIKGALFPIHYQLTQWLKLLPAQAGSAPEGIGWYLVLLTLITKVSIYGMVRFLVPLTFTVGASLSSLLTLWGSFGFLVAALIASLRKDLLGIVVWFLIGQTSLVLTILFAADSTAVSQYLSWNLIQGLACCLLFLVLPLIALEKQKRTHKLFMGIAGLSLLTLLGVPGLGGFTTGFALLWSLANQGVLLALSFLLGSLLFNLVLIRSFWRLMKTDLPTELPIASATPVRSHEYIGLTWLAFSPVVLLIVVLGIAPATLLEQTLLPLISVSESVTEEPAEN</sequence>
<name>A0A517R9Z2_9PLAN</name>
<dbReference type="RefSeq" id="WP_145211028.1">
    <property type="nucleotide sequence ID" value="NZ_CP036269.1"/>
</dbReference>
<evidence type="ECO:0000313" key="3">
    <source>
        <dbReference type="Proteomes" id="UP000317171"/>
    </source>
</evidence>
<dbReference type="KEGG" id="gaz:Pan241w_07360"/>
<keyword evidence="1" id="KW-0472">Membrane</keyword>
<feature type="transmembrane region" description="Helical" evidence="1">
    <location>
        <begin position="415"/>
        <end position="441"/>
    </location>
</feature>
<dbReference type="EMBL" id="CP036269">
    <property type="protein sequence ID" value="QDT40678.1"/>
    <property type="molecule type" value="Genomic_DNA"/>
</dbReference>
<feature type="transmembrane region" description="Helical" evidence="1">
    <location>
        <begin position="292"/>
        <end position="311"/>
    </location>
</feature>
<evidence type="ECO:0000256" key="1">
    <source>
        <dbReference type="SAM" id="Phobius"/>
    </source>
</evidence>